<name>A0ABX1SX25_9BIFI</name>
<sequence length="371" mass="40517">MFVDIYAIQSVPPSNINRDDTGSPKTALYGGVLRARVSSQAWKRAMRETFKKSVDAGQLGVRTKNAVSLIGDAIIKKKPELAEKAEELAVQILKTTGVKTKESDRAGEDKGQQVTEYLVFIANKEIDKLADLAVESEEGQYSESVLKKKVNEAFQGSQAIDIALFGRMLADAPELNTDAAAQVAHAISVNQITPEYDYFTAVDECASSDNAGAAMLDTVGFNSSTLYRYATVNIDSLHEQLQDKEATVRAVSAFVDAFLRSMPTGKQNTFANRTLPESCVVVIRDSQPINVPQAFEQPIKPSSDASISRQATAALAKKLAQVQQMYGEQPVAAWNAVMDEPVSDFDGWSERVNIPELEEQLSEKLDELIAD</sequence>
<dbReference type="EMBL" id="JAAIIJ010000003">
    <property type="protein sequence ID" value="NMN01737.1"/>
    <property type="molecule type" value="Genomic_DNA"/>
</dbReference>
<proteinExistence type="predicted"/>
<dbReference type="RefSeq" id="WP_172144109.1">
    <property type="nucleotide sequence ID" value="NZ_JAAIIJ010000003.1"/>
</dbReference>
<evidence type="ECO:0000313" key="1">
    <source>
        <dbReference type="EMBL" id="NMN01737.1"/>
    </source>
</evidence>
<dbReference type="Pfam" id="PF09344">
    <property type="entry name" value="Cas_CT1975"/>
    <property type="match status" value="1"/>
</dbReference>
<protein>
    <submittedName>
        <fullName evidence="1">Type I-E CRISPR-associated protein Cas7/Cse4/CasC</fullName>
    </submittedName>
</protein>
<gene>
    <name evidence="1" type="ORF">G1C94_0358</name>
</gene>
<evidence type="ECO:0000313" key="2">
    <source>
        <dbReference type="Proteomes" id="UP000553756"/>
    </source>
</evidence>
<keyword evidence="2" id="KW-1185">Reference proteome</keyword>
<comment type="caution">
    <text evidence="1">The sequence shown here is derived from an EMBL/GenBank/DDBJ whole genome shotgun (WGS) entry which is preliminary data.</text>
</comment>
<accession>A0ABX1SX25</accession>
<organism evidence="1 2">
    <name type="scientific">Bifidobacterium panos</name>
    <dbReference type="NCBI Taxonomy" id="2675321"/>
    <lineage>
        <taxon>Bacteria</taxon>
        <taxon>Bacillati</taxon>
        <taxon>Actinomycetota</taxon>
        <taxon>Actinomycetes</taxon>
        <taxon>Bifidobacteriales</taxon>
        <taxon>Bifidobacteriaceae</taxon>
        <taxon>Bifidobacterium</taxon>
    </lineage>
</organism>
<dbReference type="InterPro" id="IPR010148">
    <property type="entry name" value="CRISPR-assoc_prot_CT1975"/>
</dbReference>
<reference evidence="1 2" key="1">
    <citation type="submission" date="2020-02" db="EMBL/GenBank/DDBJ databases">
        <title>Characterization of phylogenetic diversity of novel bifidobacterial species isolated in Czech ZOOs.</title>
        <authorList>
            <person name="Lugli G.A."/>
            <person name="Vera N.B."/>
            <person name="Ventura M."/>
        </authorList>
    </citation>
    <scope>NUCLEOTIDE SEQUENCE [LARGE SCALE GENOMIC DNA]</scope>
    <source>
        <strain evidence="1 2">DSM 109963</strain>
    </source>
</reference>
<dbReference type="NCBIfam" id="TIGR01869">
    <property type="entry name" value="casC_Cse4"/>
    <property type="match status" value="1"/>
</dbReference>
<dbReference type="Proteomes" id="UP000553756">
    <property type="component" value="Unassembled WGS sequence"/>
</dbReference>